<evidence type="ECO:0000256" key="6">
    <source>
        <dbReference type="ARBA" id="ARBA00022989"/>
    </source>
</evidence>
<keyword evidence="10" id="KW-1185">Reference proteome</keyword>
<dbReference type="GeneID" id="107067180"/>
<evidence type="ECO:0000256" key="1">
    <source>
        <dbReference type="ARBA" id="ARBA00004448"/>
    </source>
</evidence>
<dbReference type="InterPro" id="IPR026571">
    <property type="entry name" value="Tmem186"/>
</dbReference>
<comment type="subcellular location">
    <subcellularLocation>
        <location evidence="1">Mitochondrion inner membrane</location>
        <topology evidence="1">Multi-pass membrane protein</topology>
    </subcellularLocation>
</comment>
<keyword evidence="7" id="KW-0496">Mitochondrion</keyword>
<organism evidence="10 11">
    <name type="scientific">Polistes dominula</name>
    <name type="common">European paper wasp</name>
    <name type="synonym">Vespa dominula</name>
    <dbReference type="NCBI Taxonomy" id="743375"/>
    <lineage>
        <taxon>Eukaryota</taxon>
        <taxon>Metazoa</taxon>
        <taxon>Ecdysozoa</taxon>
        <taxon>Arthropoda</taxon>
        <taxon>Hexapoda</taxon>
        <taxon>Insecta</taxon>
        <taxon>Pterygota</taxon>
        <taxon>Neoptera</taxon>
        <taxon>Endopterygota</taxon>
        <taxon>Hymenoptera</taxon>
        <taxon>Apocrita</taxon>
        <taxon>Aculeata</taxon>
        <taxon>Vespoidea</taxon>
        <taxon>Vespidae</taxon>
        <taxon>Polistinae</taxon>
        <taxon>Polistini</taxon>
        <taxon>Polistes</taxon>
    </lineage>
</organism>
<keyword evidence="5" id="KW-0999">Mitochondrion inner membrane</keyword>
<evidence type="ECO:0000256" key="2">
    <source>
        <dbReference type="ARBA" id="ARBA00007020"/>
    </source>
</evidence>
<dbReference type="Proteomes" id="UP000694924">
    <property type="component" value="Unplaced"/>
</dbReference>
<keyword evidence="4 9" id="KW-0812">Transmembrane</keyword>
<evidence type="ECO:0000256" key="3">
    <source>
        <dbReference type="ARBA" id="ARBA00014604"/>
    </source>
</evidence>
<keyword evidence="6 9" id="KW-1133">Transmembrane helix</keyword>
<reference evidence="11" key="1">
    <citation type="submission" date="2025-08" db="UniProtKB">
        <authorList>
            <consortium name="RefSeq"/>
        </authorList>
    </citation>
    <scope>IDENTIFICATION</scope>
    <source>
        <tissue evidence="11">Whole body</tissue>
    </source>
</reference>
<feature type="transmembrane region" description="Helical" evidence="9">
    <location>
        <begin position="104"/>
        <end position="126"/>
    </location>
</feature>
<accession>A0ABM1ICJ8</accession>
<evidence type="ECO:0000256" key="7">
    <source>
        <dbReference type="ARBA" id="ARBA00023128"/>
    </source>
</evidence>
<dbReference type="RefSeq" id="XP_015177935.1">
    <property type="nucleotide sequence ID" value="XM_015322449.1"/>
</dbReference>
<gene>
    <name evidence="11" type="primary">LOC107067180</name>
</gene>
<evidence type="ECO:0000256" key="9">
    <source>
        <dbReference type="SAM" id="Phobius"/>
    </source>
</evidence>
<proteinExistence type="inferred from homology"/>
<protein>
    <recommendedName>
        <fullName evidence="3">Transmembrane protein 186</fullName>
    </recommendedName>
</protein>
<dbReference type="PANTHER" id="PTHR13603:SF1">
    <property type="entry name" value="TRANSMEMBRANE PROTEIN 186"/>
    <property type="match status" value="1"/>
</dbReference>
<keyword evidence="8 9" id="KW-0472">Membrane</keyword>
<evidence type="ECO:0000313" key="11">
    <source>
        <dbReference type="RefSeq" id="XP_015177935.1"/>
    </source>
</evidence>
<comment type="similarity">
    <text evidence="2">Belongs to the TMEM186 family.</text>
</comment>
<evidence type="ECO:0000256" key="8">
    <source>
        <dbReference type="ARBA" id="ARBA00023136"/>
    </source>
</evidence>
<evidence type="ECO:0000256" key="4">
    <source>
        <dbReference type="ARBA" id="ARBA00022692"/>
    </source>
</evidence>
<dbReference type="PANTHER" id="PTHR13603">
    <property type="entry name" value="TRANSMEMBRANE PROTEIN 186"/>
    <property type="match status" value="1"/>
</dbReference>
<evidence type="ECO:0000256" key="5">
    <source>
        <dbReference type="ARBA" id="ARBA00022792"/>
    </source>
</evidence>
<evidence type="ECO:0000313" key="10">
    <source>
        <dbReference type="Proteomes" id="UP000694924"/>
    </source>
</evidence>
<name>A0ABM1ICJ8_POLDO</name>
<feature type="transmembrane region" description="Helical" evidence="9">
    <location>
        <begin position="80"/>
        <end position="98"/>
    </location>
</feature>
<sequence length="211" mass="24773">MLYRVMNQCIRILPYKINHFKINIRFLCEIPTVKEKQTTELNSTIKDEKLQTERYPGYEIIYKYPYIKYVSLFHIFKRTLMINTVATVPIIFLLYQVNILSKEVAFFVPLFASSIALSVFIVGALFTNQIGIIYYKDNDLIKIAYVNQWGKRTDIDTRISEIKPLNSTAFSTMKMFRNVHITSLRYPLKLYVNHSVISNKEQLASILGDYE</sequence>